<dbReference type="PROSITE" id="PS50935">
    <property type="entry name" value="SSB"/>
    <property type="match status" value="1"/>
</dbReference>
<evidence type="ECO:0000256" key="2">
    <source>
        <dbReference type="PROSITE-ProRule" id="PRU00252"/>
    </source>
</evidence>
<dbReference type="GO" id="GO:0003697">
    <property type="term" value="F:single-stranded DNA binding"/>
    <property type="evidence" value="ECO:0007669"/>
    <property type="project" value="InterPro"/>
</dbReference>
<sequence length="374" mass="42426">MILHAVTVSREAKSLFLYHIGKWANYQALREKHKGNDSNRNTSYGAQLILGTKQSNDCNVKNWARAQSAVITKFQFPYPWEQRKQGSMALEHAVSSWTLRNSNSSSSVLTFPKTLISKPQFQFGFQFEYPSWRKQRRKGLGSLKCSMTTPFPKPSEIPWQKELCNSVNLIGVVAAPVEIKHFPSGKVVAWTRLSVKKNASQSSSISLNFWDDLAQVASQHLQQGHQIHVSGRLITDTVENEEGKTLTYYKVVAQQLNFIERSFSTVSSQDQDSDFAIPDSGRKVVNGTASVVELWQAFFANPGEWWDNRNKKRNPKAPDFKHKDTGEALWIEGRYNPPWVKSQLEILDARMGSIPSLNARRPVDMVAADEIFSF</sequence>
<dbReference type="PANTHER" id="PTHR10302">
    <property type="entry name" value="SINGLE-STRANDED DNA-BINDING PROTEIN"/>
    <property type="match status" value="1"/>
</dbReference>
<protein>
    <submittedName>
        <fullName evidence="3">Uncharacterized protein</fullName>
    </submittedName>
</protein>
<dbReference type="GO" id="GO:0006264">
    <property type="term" value="P:mitochondrial DNA replication"/>
    <property type="evidence" value="ECO:0007669"/>
    <property type="project" value="TreeGrafter"/>
</dbReference>
<evidence type="ECO:0000256" key="1">
    <source>
        <dbReference type="ARBA" id="ARBA00023125"/>
    </source>
</evidence>
<dbReference type="InterPro" id="IPR011344">
    <property type="entry name" value="ssDNA-bd"/>
</dbReference>
<dbReference type="Proteomes" id="UP001386955">
    <property type="component" value="Unassembled WGS sequence"/>
</dbReference>
<dbReference type="InterPro" id="IPR000424">
    <property type="entry name" value="Primosome_PriB/ssb"/>
</dbReference>
<dbReference type="EMBL" id="JAYMYS010000005">
    <property type="protein sequence ID" value="KAK7393477.1"/>
    <property type="molecule type" value="Genomic_DNA"/>
</dbReference>
<dbReference type="CDD" id="cd04496">
    <property type="entry name" value="SSB_OBF"/>
    <property type="match status" value="1"/>
</dbReference>
<evidence type="ECO:0000313" key="4">
    <source>
        <dbReference type="Proteomes" id="UP001386955"/>
    </source>
</evidence>
<keyword evidence="4" id="KW-1185">Reference proteome</keyword>
<dbReference type="Gene3D" id="2.40.50.140">
    <property type="entry name" value="Nucleic acid-binding proteins"/>
    <property type="match status" value="1"/>
</dbReference>
<accession>A0AAN9SHG0</accession>
<dbReference type="AlphaFoldDB" id="A0AAN9SHG0"/>
<dbReference type="SUPFAM" id="SSF50249">
    <property type="entry name" value="Nucleic acid-binding proteins"/>
    <property type="match status" value="1"/>
</dbReference>
<comment type="caution">
    <text evidence="3">The sequence shown here is derived from an EMBL/GenBank/DDBJ whole genome shotgun (WGS) entry which is preliminary data.</text>
</comment>
<evidence type="ECO:0000313" key="3">
    <source>
        <dbReference type="EMBL" id="KAK7393477.1"/>
    </source>
</evidence>
<dbReference type="PANTHER" id="PTHR10302:SF0">
    <property type="entry name" value="SINGLE-STRANDED DNA-BINDING PROTEIN, MITOCHONDRIAL"/>
    <property type="match status" value="1"/>
</dbReference>
<reference evidence="3 4" key="1">
    <citation type="submission" date="2024-01" db="EMBL/GenBank/DDBJ databases">
        <title>The genomes of 5 underutilized Papilionoideae crops provide insights into root nodulation and disease resistanc.</title>
        <authorList>
            <person name="Jiang F."/>
        </authorList>
    </citation>
    <scope>NUCLEOTIDE SEQUENCE [LARGE SCALE GENOMIC DNA]</scope>
    <source>
        <strain evidence="3">DUOXIRENSHENG_FW03</strain>
        <tissue evidence="3">Leaves</tissue>
    </source>
</reference>
<dbReference type="Pfam" id="PF00436">
    <property type="entry name" value="SSB"/>
    <property type="match status" value="1"/>
</dbReference>
<dbReference type="GO" id="GO:0042645">
    <property type="term" value="C:mitochondrial nucleoid"/>
    <property type="evidence" value="ECO:0007669"/>
    <property type="project" value="TreeGrafter"/>
</dbReference>
<gene>
    <name evidence="3" type="ORF">VNO78_22034</name>
</gene>
<dbReference type="InterPro" id="IPR012340">
    <property type="entry name" value="NA-bd_OB-fold"/>
</dbReference>
<name>A0AAN9SHG0_PSOTE</name>
<proteinExistence type="predicted"/>
<keyword evidence="1 2" id="KW-0238">DNA-binding</keyword>
<organism evidence="3 4">
    <name type="scientific">Psophocarpus tetragonolobus</name>
    <name type="common">Winged bean</name>
    <name type="synonym">Dolichos tetragonolobus</name>
    <dbReference type="NCBI Taxonomy" id="3891"/>
    <lineage>
        <taxon>Eukaryota</taxon>
        <taxon>Viridiplantae</taxon>
        <taxon>Streptophyta</taxon>
        <taxon>Embryophyta</taxon>
        <taxon>Tracheophyta</taxon>
        <taxon>Spermatophyta</taxon>
        <taxon>Magnoliopsida</taxon>
        <taxon>eudicotyledons</taxon>
        <taxon>Gunneridae</taxon>
        <taxon>Pentapetalae</taxon>
        <taxon>rosids</taxon>
        <taxon>fabids</taxon>
        <taxon>Fabales</taxon>
        <taxon>Fabaceae</taxon>
        <taxon>Papilionoideae</taxon>
        <taxon>50 kb inversion clade</taxon>
        <taxon>NPAAA clade</taxon>
        <taxon>indigoferoid/millettioid clade</taxon>
        <taxon>Phaseoleae</taxon>
        <taxon>Psophocarpus</taxon>
    </lineage>
</organism>